<protein>
    <submittedName>
        <fullName evidence="2">Uncharacterized protein</fullName>
    </submittedName>
</protein>
<evidence type="ECO:0000256" key="1">
    <source>
        <dbReference type="SAM" id="SignalP"/>
    </source>
</evidence>
<dbReference type="AlphaFoldDB" id="A0AAV4SZ47"/>
<feature type="signal peptide" evidence="1">
    <location>
        <begin position="1"/>
        <end position="17"/>
    </location>
</feature>
<dbReference type="Proteomes" id="UP001054945">
    <property type="component" value="Unassembled WGS sequence"/>
</dbReference>
<evidence type="ECO:0000313" key="2">
    <source>
        <dbReference type="EMBL" id="GIY38406.1"/>
    </source>
</evidence>
<accession>A0AAV4SZ47</accession>
<comment type="caution">
    <text evidence="2">The sequence shown here is derived from an EMBL/GenBank/DDBJ whole genome shotgun (WGS) entry which is preliminary data.</text>
</comment>
<gene>
    <name evidence="2" type="primary">AVEN_230401_1</name>
    <name evidence="2" type="ORF">CEXT_98411</name>
</gene>
<dbReference type="EMBL" id="BPLR01010299">
    <property type="protein sequence ID" value="GIY38406.1"/>
    <property type="molecule type" value="Genomic_DNA"/>
</dbReference>
<keyword evidence="3" id="KW-1185">Reference proteome</keyword>
<evidence type="ECO:0000313" key="3">
    <source>
        <dbReference type="Proteomes" id="UP001054945"/>
    </source>
</evidence>
<proteinExistence type="predicted"/>
<name>A0AAV4SZ47_CAEEX</name>
<feature type="chain" id="PRO_5043853756" evidence="1">
    <location>
        <begin position="18"/>
        <end position="102"/>
    </location>
</feature>
<organism evidence="2 3">
    <name type="scientific">Caerostris extrusa</name>
    <name type="common">Bark spider</name>
    <name type="synonym">Caerostris bankana</name>
    <dbReference type="NCBI Taxonomy" id="172846"/>
    <lineage>
        <taxon>Eukaryota</taxon>
        <taxon>Metazoa</taxon>
        <taxon>Ecdysozoa</taxon>
        <taxon>Arthropoda</taxon>
        <taxon>Chelicerata</taxon>
        <taxon>Arachnida</taxon>
        <taxon>Araneae</taxon>
        <taxon>Araneomorphae</taxon>
        <taxon>Entelegynae</taxon>
        <taxon>Araneoidea</taxon>
        <taxon>Araneidae</taxon>
        <taxon>Caerostris</taxon>
    </lineage>
</organism>
<reference evidence="2 3" key="1">
    <citation type="submission" date="2021-06" db="EMBL/GenBank/DDBJ databases">
        <title>Caerostris extrusa draft genome.</title>
        <authorList>
            <person name="Kono N."/>
            <person name="Arakawa K."/>
        </authorList>
    </citation>
    <scope>NUCLEOTIDE SEQUENCE [LARGE SCALE GENOMIC DNA]</scope>
</reference>
<keyword evidence="1" id="KW-0732">Signal</keyword>
<sequence>MIKYIILLAMAVASTGALYVCPENYCDRLICEDLSDCSESNGFKVKKQGSFCQCCDICVKILGENETCTTPGLRFAITSECAEGLVCPIGVGRCVTENWVPE</sequence>